<dbReference type="InterPro" id="IPR000644">
    <property type="entry name" value="CBS_dom"/>
</dbReference>
<feature type="domain" description="CBS" evidence="3">
    <location>
        <begin position="7"/>
        <end position="64"/>
    </location>
</feature>
<evidence type="ECO:0000313" key="5">
    <source>
        <dbReference type="EMBL" id="OKA10428.1"/>
    </source>
</evidence>
<evidence type="ECO:0000313" key="6">
    <source>
        <dbReference type="Proteomes" id="UP000076321"/>
    </source>
</evidence>
<feature type="domain" description="CBS" evidence="3">
    <location>
        <begin position="82"/>
        <end position="138"/>
    </location>
</feature>
<dbReference type="PANTHER" id="PTHR43080:SF2">
    <property type="entry name" value="CBS DOMAIN-CONTAINING PROTEIN"/>
    <property type="match status" value="1"/>
</dbReference>
<dbReference type="EMBL" id="LQCI01000010">
    <property type="protein sequence ID" value="KZB85818.1"/>
    <property type="molecule type" value="Genomic_DNA"/>
</dbReference>
<reference evidence="4 6" key="1">
    <citation type="submission" date="2015-12" db="EMBL/GenBank/DDBJ databases">
        <title>Amycolatopsis regifaucium genome sequencing and assembly.</title>
        <authorList>
            <person name="Mayilraj S."/>
        </authorList>
    </citation>
    <scope>NUCLEOTIDE SEQUENCE [LARGE SCALE GENOMIC DNA]</scope>
    <source>
        <strain evidence="4 6">GY080</strain>
    </source>
</reference>
<dbReference type="OrthoDB" id="9799454at2"/>
<dbReference type="PANTHER" id="PTHR43080">
    <property type="entry name" value="CBS DOMAIN-CONTAINING PROTEIN CBSX3, MITOCHONDRIAL"/>
    <property type="match status" value="1"/>
</dbReference>
<evidence type="ECO:0000313" key="7">
    <source>
        <dbReference type="Proteomes" id="UP000186883"/>
    </source>
</evidence>
<dbReference type="Gene3D" id="3.10.580.10">
    <property type="entry name" value="CBS-domain"/>
    <property type="match status" value="1"/>
</dbReference>
<protein>
    <submittedName>
        <fullName evidence="5">CBS domain-containing protein</fullName>
    </submittedName>
    <submittedName>
        <fullName evidence="4">Inosine-5'-monophosphate dehydrogenase</fullName>
    </submittedName>
</protein>
<dbReference type="RefSeq" id="WP_061983332.1">
    <property type="nucleotide sequence ID" value="NZ_FOPQ01000013.1"/>
</dbReference>
<evidence type="ECO:0000256" key="2">
    <source>
        <dbReference type="PROSITE-ProRule" id="PRU00703"/>
    </source>
</evidence>
<evidence type="ECO:0000256" key="1">
    <source>
        <dbReference type="ARBA" id="ARBA00023122"/>
    </source>
</evidence>
<name>A0A154MNB1_9PSEU</name>
<gene>
    <name evidence="5" type="ORF">ATP06_0203185</name>
    <name evidence="4" type="ORF">AVL48_30720</name>
</gene>
<comment type="caution">
    <text evidence="4">The sequence shown here is derived from an EMBL/GenBank/DDBJ whole genome shotgun (WGS) entry which is preliminary data.</text>
</comment>
<dbReference type="Proteomes" id="UP000186883">
    <property type="component" value="Unassembled WGS sequence"/>
</dbReference>
<dbReference type="AlphaFoldDB" id="A0A154MNB1"/>
<accession>A0A154MNB1</accession>
<evidence type="ECO:0000313" key="4">
    <source>
        <dbReference type="EMBL" id="KZB85818.1"/>
    </source>
</evidence>
<dbReference type="PROSITE" id="PS51371">
    <property type="entry name" value="CBS"/>
    <property type="match status" value="2"/>
</dbReference>
<dbReference type="SUPFAM" id="SSF54631">
    <property type="entry name" value="CBS-domain pair"/>
    <property type="match status" value="1"/>
</dbReference>
<evidence type="ECO:0000259" key="3">
    <source>
        <dbReference type="PROSITE" id="PS51371"/>
    </source>
</evidence>
<proteinExistence type="predicted"/>
<dbReference type="InterPro" id="IPR046342">
    <property type="entry name" value="CBS_dom_sf"/>
</dbReference>
<reference evidence="5 7" key="2">
    <citation type="submission" date="2016-11" db="EMBL/GenBank/DDBJ databases">
        <title>Genome sequencing of Amycolatopsis regifaucium.</title>
        <authorList>
            <person name="Mayilraj S."/>
            <person name="Kaur N."/>
        </authorList>
    </citation>
    <scope>NUCLEOTIDE SEQUENCE [LARGE SCALE GENOMIC DNA]</scope>
    <source>
        <strain evidence="5 7">GY080</strain>
    </source>
</reference>
<dbReference type="Pfam" id="PF00571">
    <property type="entry name" value="CBS"/>
    <property type="match status" value="2"/>
</dbReference>
<dbReference type="SMART" id="SM00116">
    <property type="entry name" value="CBS"/>
    <property type="match status" value="2"/>
</dbReference>
<keyword evidence="7" id="KW-1185">Reference proteome</keyword>
<dbReference type="EMBL" id="LOBU02000004">
    <property type="protein sequence ID" value="OKA10428.1"/>
    <property type="molecule type" value="Genomic_DNA"/>
</dbReference>
<organism evidence="4 6">
    <name type="scientific">Amycolatopsis regifaucium</name>
    <dbReference type="NCBI Taxonomy" id="546365"/>
    <lineage>
        <taxon>Bacteria</taxon>
        <taxon>Bacillati</taxon>
        <taxon>Actinomycetota</taxon>
        <taxon>Actinomycetes</taxon>
        <taxon>Pseudonocardiales</taxon>
        <taxon>Pseudonocardiaceae</taxon>
        <taxon>Amycolatopsis</taxon>
    </lineage>
</organism>
<keyword evidence="1 2" id="KW-0129">CBS domain</keyword>
<dbReference type="InterPro" id="IPR051257">
    <property type="entry name" value="Diverse_CBS-Domain"/>
</dbReference>
<sequence>MRARDLMSAPVVTVTPGTTAKHAAELLAEKGFTALPVIDEDDRLIGIVTEADLIKNRFPHDVRTGPDHEARPRPGLTVAEVMTTPATGMSTGTDAAEVGRALLDGRIRAMPIVDGSRVVGILTRGDFVRAFARSDEAIAADVRHHLAIYGGPGRWTVEIRDGVVRVGDAYDSDTDRHVAKLLAEAVPGVVEAKVTYQEDER</sequence>
<dbReference type="Proteomes" id="UP000076321">
    <property type="component" value="Unassembled WGS sequence"/>
</dbReference>